<evidence type="ECO:0000313" key="2">
    <source>
        <dbReference type="Proteomes" id="UP000006786"/>
    </source>
</evidence>
<dbReference type="RefSeq" id="WP_008596583.1">
    <property type="nucleotide sequence ID" value="NZ_AMRM01000009.1"/>
</dbReference>
<organism evidence="1 2">
    <name type="scientific">Nitratireductor pacificus pht-3B</name>
    <dbReference type="NCBI Taxonomy" id="391937"/>
    <lineage>
        <taxon>Bacteria</taxon>
        <taxon>Pseudomonadati</taxon>
        <taxon>Pseudomonadota</taxon>
        <taxon>Alphaproteobacteria</taxon>
        <taxon>Hyphomicrobiales</taxon>
        <taxon>Phyllobacteriaceae</taxon>
        <taxon>Nitratireductor</taxon>
    </lineage>
</organism>
<dbReference type="eggNOG" id="ENOG502ZZRZ">
    <property type="taxonomic scope" value="Bacteria"/>
</dbReference>
<evidence type="ECO:0000313" key="1">
    <source>
        <dbReference type="EMBL" id="EKF19099.1"/>
    </source>
</evidence>
<dbReference type="STRING" id="391937.NA2_09963"/>
<dbReference type="AlphaFoldDB" id="K2LMT5"/>
<dbReference type="PATRIC" id="fig|391937.3.peg.2053"/>
<name>K2LMT5_9HYPH</name>
<dbReference type="OrthoDB" id="8099754at2"/>
<sequence length="165" mass="17943">MSMTIGCRPWRPETEFHWIATLALAAALALQTPLLAQGLDREEAIDAIVGSDVKTEEVEAASATDRLVAAIAATAENAERVRKTFSLEEVDIVFLQDLDKGPDGVRKVLAEKESAIAMLREAIEGSALFYHAVDSRSVMVRNIVALEYGDGDKVTIFVEGPQDNQ</sequence>
<dbReference type="Proteomes" id="UP000006786">
    <property type="component" value="Unassembled WGS sequence"/>
</dbReference>
<proteinExistence type="predicted"/>
<comment type="caution">
    <text evidence="1">The sequence shown here is derived from an EMBL/GenBank/DDBJ whole genome shotgun (WGS) entry which is preliminary data.</text>
</comment>
<reference evidence="1 2" key="1">
    <citation type="journal article" date="2012" name="J. Bacteriol.">
        <title>Genome Sequence of Nitratireductor pacificus Type Strain pht-3B.</title>
        <authorList>
            <person name="Lai Q."/>
            <person name="Li G."/>
            <person name="Shao Z."/>
        </authorList>
    </citation>
    <scope>NUCLEOTIDE SEQUENCE [LARGE SCALE GENOMIC DNA]</scope>
    <source>
        <strain evidence="2">pht-3B</strain>
    </source>
</reference>
<gene>
    <name evidence="1" type="ORF">NA2_09963</name>
</gene>
<keyword evidence="2" id="KW-1185">Reference proteome</keyword>
<protein>
    <submittedName>
        <fullName evidence="1">Uncharacterized protein</fullName>
    </submittedName>
</protein>
<accession>K2LMT5</accession>
<dbReference type="EMBL" id="AMRM01000009">
    <property type="protein sequence ID" value="EKF19099.1"/>
    <property type="molecule type" value="Genomic_DNA"/>
</dbReference>